<gene>
    <name evidence="2" type="ORF">DA456_05035</name>
</gene>
<dbReference type="AlphaFoldDB" id="A0AAD0I7K8"/>
<organism evidence="2 3">
    <name type="scientific">Pseudomonas syringae pv. atrofaciens</name>
    <dbReference type="NCBI Taxonomy" id="192087"/>
    <lineage>
        <taxon>Bacteria</taxon>
        <taxon>Pseudomonadati</taxon>
        <taxon>Pseudomonadota</taxon>
        <taxon>Gammaproteobacteria</taxon>
        <taxon>Pseudomonadales</taxon>
        <taxon>Pseudomonadaceae</taxon>
        <taxon>Pseudomonas</taxon>
        <taxon>Pseudomonas syringae</taxon>
    </lineage>
</organism>
<proteinExistence type="predicted"/>
<evidence type="ECO:0000313" key="2">
    <source>
        <dbReference type="EMBL" id="AVX22802.1"/>
    </source>
</evidence>
<dbReference type="EMBL" id="CP028490">
    <property type="protein sequence ID" value="AVX22802.1"/>
    <property type="molecule type" value="Genomic_DNA"/>
</dbReference>
<evidence type="ECO:0000313" key="3">
    <source>
        <dbReference type="Proteomes" id="UP000240475"/>
    </source>
</evidence>
<feature type="region of interest" description="Disordered" evidence="1">
    <location>
        <begin position="61"/>
        <end position="81"/>
    </location>
</feature>
<protein>
    <submittedName>
        <fullName evidence="2">Uncharacterized protein</fullName>
    </submittedName>
</protein>
<sequence>MTITEMLSDLTAQGWSQARIAEHCNTTQPTIFRITKGGDTRYEVGKAIESLHRKITKAARKEPRPTFHSTGEIIRSGGKGR</sequence>
<accession>A0AAD0I7K8</accession>
<name>A0AAD0I7K8_PSESX</name>
<evidence type="ECO:0000256" key="1">
    <source>
        <dbReference type="SAM" id="MobiDB-lite"/>
    </source>
</evidence>
<dbReference type="Proteomes" id="UP000240475">
    <property type="component" value="Chromosome"/>
</dbReference>
<reference evidence="2 3" key="1">
    <citation type="submission" date="2018-04" db="EMBL/GenBank/DDBJ databases">
        <authorList>
            <person name="Cha J.-S."/>
        </authorList>
    </citation>
    <scope>NUCLEOTIDE SEQUENCE [LARGE SCALE GENOMIC DNA]</scope>
    <source>
        <strain evidence="2 3">LMG5095</strain>
    </source>
</reference>